<sequence>MENSSSELKPTGKERKKEGEKPSRKQTLSLSSSVTKVWEYKVTWVDDVYHLSIDKSGRRQLWISDIHANLVKTKQALKKNQLQKIQTSGGTEGYHTVTNDGDLIFADRENNVINRSSSGNTCMIRGFIKTGYWGPLSIHSSHINGDLLVAMINDIGQSKVTRYNKTGTEIQNMQ</sequence>
<dbReference type="SUPFAM" id="SSF101898">
    <property type="entry name" value="NHL repeat"/>
    <property type="match status" value="1"/>
</dbReference>
<evidence type="ECO:0000313" key="2">
    <source>
        <dbReference type="EMBL" id="EKC41187.1"/>
    </source>
</evidence>
<dbReference type="EMBL" id="JH823249">
    <property type="protein sequence ID" value="EKC41187.1"/>
    <property type="molecule type" value="Genomic_DNA"/>
</dbReference>
<dbReference type="Gene3D" id="2.130.10.10">
    <property type="entry name" value="YVTN repeat-like/Quinoprotein amine dehydrogenase"/>
    <property type="match status" value="1"/>
</dbReference>
<protein>
    <submittedName>
        <fullName evidence="2">Uncharacterized protein</fullName>
    </submittedName>
</protein>
<dbReference type="InterPro" id="IPR015943">
    <property type="entry name" value="WD40/YVTN_repeat-like_dom_sf"/>
</dbReference>
<organism evidence="2">
    <name type="scientific">Magallana gigas</name>
    <name type="common">Pacific oyster</name>
    <name type="synonym">Crassostrea gigas</name>
    <dbReference type="NCBI Taxonomy" id="29159"/>
    <lineage>
        <taxon>Eukaryota</taxon>
        <taxon>Metazoa</taxon>
        <taxon>Spiralia</taxon>
        <taxon>Lophotrochozoa</taxon>
        <taxon>Mollusca</taxon>
        <taxon>Bivalvia</taxon>
        <taxon>Autobranchia</taxon>
        <taxon>Pteriomorphia</taxon>
        <taxon>Ostreida</taxon>
        <taxon>Ostreoidea</taxon>
        <taxon>Ostreidae</taxon>
        <taxon>Magallana</taxon>
    </lineage>
</organism>
<feature type="region of interest" description="Disordered" evidence="1">
    <location>
        <begin position="1"/>
        <end position="28"/>
    </location>
</feature>
<evidence type="ECO:0000256" key="1">
    <source>
        <dbReference type="SAM" id="MobiDB-lite"/>
    </source>
</evidence>
<reference evidence="2" key="1">
    <citation type="journal article" date="2012" name="Nature">
        <title>The oyster genome reveals stress adaptation and complexity of shell formation.</title>
        <authorList>
            <person name="Zhang G."/>
            <person name="Fang X."/>
            <person name="Guo X."/>
            <person name="Li L."/>
            <person name="Luo R."/>
            <person name="Xu F."/>
            <person name="Yang P."/>
            <person name="Zhang L."/>
            <person name="Wang X."/>
            <person name="Qi H."/>
            <person name="Xiong Z."/>
            <person name="Que H."/>
            <person name="Xie Y."/>
            <person name="Holland P.W."/>
            <person name="Paps J."/>
            <person name="Zhu Y."/>
            <person name="Wu F."/>
            <person name="Chen Y."/>
            <person name="Wang J."/>
            <person name="Peng C."/>
            <person name="Meng J."/>
            <person name="Yang L."/>
            <person name="Liu J."/>
            <person name="Wen B."/>
            <person name="Zhang N."/>
            <person name="Huang Z."/>
            <person name="Zhu Q."/>
            <person name="Feng Y."/>
            <person name="Mount A."/>
            <person name="Hedgecock D."/>
            <person name="Xu Z."/>
            <person name="Liu Y."/>
            <person name="Domazet-Loso T."/>
            <person name="Du Y."/>
            <person name="Sun X."/>
            <person name="Zhang S."/>
            <person name="Liu B."/>
            <person name="Cheng P."/>
            <person name="Jiang X."/>
            <person name="Li J."/>
            <person name="Fan D."/>
            <person name="Wang W."/>
            <person name="Fu W."/>
            <person name="Wang T."/>
            <person name="Wang B."/>
            <person name="Zhang J."/>
            <person name="Peng Z."/>
            <person name="Li Y."/>
            <person name="Li N."/>
            <person name="Wang J."/>
            <person name="Chen M."/>
            <person name="He Y."/>
            <person name="Tan F."/>
            <person name="Song X."/>
            <person name="Zheng Q."/>
            <person name="Huang R."/>
            <person name="Yang H."/>
            <person name="Du X."/>
            <person name="Chen L."/>
            <person name="Yang M."/>
            <person name="Gaffney P.M."/>
            <person name="Wang S."/>
            <person name="Luo L."/>
            <person name="She Z."/>
            <person name="Ming Y."/>
            <person name="Huang W."/>
            <person name="Zhang S."/>
            <person name="Huang B."/>
            <person name="Zhang Y."/>
            <person name="Qu T."/>
            <person name="Ni P."/>
            <person name="Miao G."/>
            <person name="Wang J."/>
            <person name="Wang Q."/>
            <person name="Steinberg C.E."/>
            <person name="Wang H."/>
            <person name="Li N."/>
            <person name="Qian L."/>
            <person name="Zhang G."/>
            <person name="Li Y."/>
            <person name="Yang H."/>
            <person name="Liu X."/>
            <person name="Wang J."/>
            <person name="Yin Y."/>
            <person name="Wang J."/>
        </authorList>
    </citation>
    <scope>NUCLEOTIDE SEQUENCE [LARGE SCALE GENOMIC DNA]</scope>
    <source>
        <strain evidence="2">05x7-T-G4-1.051#20</strain>
    </source>
</reference>
<proteinExistence type="predicted"/>
<name>K1QWD6_MAGGI</name>
<dbReference type="HOGENOM" id="CLU_1541604_0_0_1"/>
<feature type="compositionally biased region" description="Basic and acidic residues" evidence="1">
    <location>
        <begin position="10"/>
        <end position="23"/>
    </location>
</feature>
<dbReference type="InParanoid" id="K1QWD6"/>
<gene>
    <name evidence="2" type="ORF">CGI_10026778</name>
</gene>
<accession>K1QWD6</accession>
<dbReference type="AlphaFoldDB" id="K1QWD6"/>